<dbReference type="GO" id="GO:0030424">
    <property type="term" value="C:axon"/>
    <property type="evidence" value="ECO:0007669"/>
    <property type="project" value="TreeGrafter"/>
</dbReference>
<comment type="subcellular location">
    <subcellularLocation>
        <location evidence="1 8">Cell membrane</location>
        <topology evidence="1 8">Multi-pass membrane protein</topology>
    </subcellularLocation>
</comment>
<reference evidence="9" key="1">
    <citation type="journal article" date="2023" name="IScience">
        <title>Live-bearing cockroach genome reveals convergent evolutionary mechanisms linked to viviparity in insects and beyond.</title>
        <authorList>
            <person name="Fouks B."/>
            <person name="Harrison M.C."/>
            <person name="Mikhailova A.A."/>
            <person name="Marchal E."/>
            <person name="English S."/>
            <person name="Carruthers M."/>
            <person name="Jennings E.C."/>
            <person name="Chiamaka E.L."/>
            <person name="Frigard R.A."/>
            <person name="Pippel M."/>
            <person name="Attardo G.M."/>
            <person name="Benoit J.B."/>
            <person name="Bornberg-Bauer E."/>
            <person name="Tobe S.S."/>
        </authorList>
    </citation>
    <scope>NUCLEOTIDE SEQUENCE</scope>
    <source>
        <strain evidence="9">Stay&amp;Tobe</strain>
    </source>
</reference>
<feature type="transmembrane region" description="Helical" evidence="8">
    <location>
        <begin position="89"/>
        <end position="112"/>
    </location>
</feature>
<dbReference type="GO" id="GO:0007635">
    <property type="term" value="P:chemosensory behavior"/>
    <property type="evidence" value="ECO:0007669"/>
    <property type="project" value="TreeGrafter"/>
</dbReference>
<keyword evidence="3 8" id="KW-0812">Transmembrane</keyword>
<evidence type="ECO:0000256" key="2">
    <source>
        <dbReference type="ARBA" id="ARBA00022475"/>
    </source>
</evidence>
<dbReference type="GO" id="GO:0030425">
    <property type="term" value="C:dendrite"/>
    <property type="evidence" value="ECO:0007669"/>
    <property type="project" value="TreeGrafter"/>
</dbReference>
<dbReference type="GO" id="GO:0008049">
    <property type="term" value="P:male courtship behavior"/>
    <property type="evidence" value="ECO:0007669"/>
    <property type="project" value="TreeGrafter"/>
</dbReference>
<evidence type="ECO:0000313" key="10">
    <source>
        <dbReference type="Proteomes" id="UP001233999"/>
    </source>
</evidence>
<dbReference type="InterPro" id="IPR013604">
    <property type="entry name" value="7TM_chemorcpt"/>
</dbReference>
<organism evidence="9 10">
    <name type="scientific">Diploptera punctata</name>
    <name type="common">Pacific beetle cockroach</name>
    <dbReference type="NCBI Taxonomy" id="6984"/>
    <lineage>
        <taxon>Eukaryota</taxon>
        <taxon>Metazoa</taxon>
        <taxon>Ecdysozoa</taxon>
        <taxon>Arthropoda</taxon>
        <taxon>Hexapoda</taxon>
        <taxon>Insecta</taxon>
        <taxon>Pterygota</taxon>
        <taxon>Neoptera</taxon>
        <taxon>Polyneoptera</taxon>
        <taxon>Dictyoptera</taxon>
        <taxon>Blattodea</taxon>
        <taxon>Blaberoidea</taxon>
        <taxon>Blaberidae</taxon>
        <taxon>Diplopterinae</taxon>
        <taxon>Diploptera</taxon>
    </lineage>
</organism>
<comment type="caution">
    <text evidence="8">Lacks conserved residue(s) required for the propagation of feature annotation.</text>
</comment>
<dbReference type="EMBL" id="JASPKZ010003451">
    <property type="protein sequence ID" value="KAJ9593246.1"/>
    <property type="molecule type" value="Genomic_DNA"/>
</dbReference>
<dbReference type="GO" id="GO:0005886">
    <property type="term" value="C:plasma membrane"/>
    <property type="evidence" value="ECO:0007669"/>
    <property type="project" value="UniProtKB-SubCell"/>
</dbReference>
<comment type="caution">
    <text evidence="9">The sequence shown here is derived from an EMBL/GenBank/DDBJ whole genome shotgun (WGS) entry which is preliminary data.</text>
</comment>
<dbReference type="Proteomes" id="UP001233999">
    <property type="component" value="Unassembled WGS sequence"/>
</dbReference>
<keyword evidence="5 8" id="KW-0472">Membrane</keyword>
<feature type="transmembrane region" description="Helical" evidence="8">
    <location>
        <begin position="145"/>
        <end position="170"/>
    </location>
</feature>
<dbReference type="GO" id="GO:0043025">
    <property type="term" value="C:neuronal cell body"/>
    <property type="evidence" value="ECO:0007669"/>
    <property type="project" value="TreeGrafter"/>
</dbReference>
<evidence type="ECO:0000256" key="5">
    <source>
        <dbReference type="ARBA" id="ARBA00023136"/>
    </source>
</evidence>
<sequence>MVKMRMKRCVTSSAKINVRNDIYSAIKPLFYISKIIGLAPFSYNENHKFGFQISRIGTLYSLFLCVLLTFLFGKVLIWRIRTLFLNQKFIVGFVVICDSCLFAISIIVSYFLSATFNKNKLLKFLRLVSNVDLCINVSKISYKRILILVTSTIILVIVFYVMLFTVYYLYVKPYAPSFRGNIIYFLFSFLGEFMAIHFTYSVLLLKHRFDRVNNCLLAAFDVDERTLDELQSEIVATSCTCKSMPETISGNLKEHIGGTVVESRMNSDDTPKIITRNVSTKINDTCTNNEKYDLNFRIKTLRTMHSILCEAVQLTNSMYQIQNLINLMEIFLKVILFLFAGLSFLSRYITCGHNPWGWKILSWLALITCMKVFRLVTVIWVCQGVRNAAGRTGNLVHKLLVIKDLHKDNIKELFLFSKQVLDRPIQFSTCGFFLLDFAVVNSMAGAVTTYLIILLQHGTQSIDEFVEICNSA</sequence>
<dbReference type="PANTHER" id="PTHR21143">
    <property type="entry name" value="INVERTEBRATE GUSTATORY RECEPTOR"/>
    <property type="match status" value="1"/>
</dbReference>
<feature type="non-terminal residue" evidence="9">
    <location>
        <position position="472"/>
    </location>
</feature>
<dbReference type="GO" id="GO:0007165">
    <property type="term" value="P:signal transduction"/>
    <property type="evidence" value="ECO:0007669"/>
    <property type="project" value="UniProtKB-KW"/>
</dbReference>
<evidence type="ECO:0000313" key="9">
    <source>
        <dbReference type="EMBL" id="KAJ9593246.1"/>
    </source>
</evidence>
<feature type="transmembrane region" description="Helical" evidence="8">
    <location>
        <begin position="57"/>
        <end position="77"/>
    </location>
</feature>
<gene>
    <name evidence="9" type="ORF">L9F63_015192</name>
</gene>
<proteinExistence type="inferred from homology"/>
<keyword evidence="4 8" id="KW-1133">Transmembrane helix</keyword>
<comment type="function">
    <text evidence="8">Gustatory receptor which mediates acceptance or avoidance behavior, depending on its substrates.</text>
</comment>
<keyword evidence="2 8" id="KW-1003">Cell membrane</keyword>
<reference evidence="9" key="2">
    <citation type="submission" date="2023-05" db="EMBL/GenBank/DDBJ databases">
        <authorList>
            <person name="Fouks B."/>
        </authorList>
    </citation>
    <scope>NUCLEOTIDE SEQUENCE</scope>
    <source>
        <strain evidence="9">Stay&amp;Tobe</strain>
        <tissue evidence="9">Testes</tissue>
    </source>
</reference>
<feature type="transmembrane region" description="Helical" evidence="8">
    <location>
        <begin position="182"/>
        <end position="205"/>
    </location>
</feature>
<name>A0AAD8EK79_DIPPU</name>
<feature type="transmembrane region" description="Helical" evidence="8">
    <location>
        <begin position="330"/>
        <end position="349"/>
    </location>
</feature>
<comment type="similarity">
    <text evidence="8">Belongs to the insect chemoreceptor superfamily. Gustatory receptor (GR) family.</text>
</comment>
<feature type="transmembrane region" description="Helical" evidence="8">
    <location>
        <begin position="361"/>
        <end position="382"/>
    </location>
</feature>
<dbReference type="AlphaFoldDB" id="A0AAD8EK79"/>
<evidence type="ECO:0000256" key="6">
    <source>
        <dbReference type="ARBA" id="ARBA00023170"/>
    </source>
</evidence>
<evidence type="ECO:0000256" key="1">
    <source>
        <dbReference type="ARBA" id="ARBA00004651"/>
    </source>
</evidence>
<accession>A0AAD8EK79</accession>
<dbReference type="PANTHER" id="PTHR21143:SF133">
    <property type="entry name" value="GUSTATORY AND PHEROMONE RECEPTOR 32A-RELATED"/>
    <property type="match status" value="1"/>
</dbReference>
<evidence type="ECO:0000256" key="7">
    <source>
        <dbReference type="ARBA" id="ARBA00023224"/>
    </source>
</evidence>
<dbReference type="GO" id="GO:0050909">
    <property type="term" value="P:sensory perception of taste"/>
    <property type="evidence" value="ECO:0007669"/>
    <property type="project" value="InterPro"/>
</dbReference>
<keyword evidence="7 8" id="KW-0807">Transducer</keyword>
<keyword evidence="10" id="KW-1185">Reference proteome</keyword>
<evidence type="ECO:0000256" key="8">
    <source>
        <dbReference type="RuleBase" id="RU363108"/>
    </source>
</evidence>
<dbReference type="Pfam" id="PF08395">
    <property type="entry name" value="7tm_7"/>
    <property type="match status" value="1"/>
</dbReference>
<protein>
    <recommendedName>
        <fullName evidence="8">Gustatory receptor</fullName>
    </recommendedName>
</protein>
<keyword evidence="6 8" id="KW-0675">Receptor</keyword>
<evidence type="ECO:0000256" key="3">
    <source>
        <dbReference type="ARBA" id="ARBA00022692"/>
    </source>
</evidence>
<evidence type="ECO:0000256" key="4">
    <source>
        <dbReference type="ARBA" id="ARBA00022989"/>
    </source>
</evidence>